<feature type="compositionally biased region" description="Basic and acidic residues" evidence="1">
    <location>
        <begin position="17"/>
        <end position="33"/>
    </location>
</feature>
<organism evidence="2">
    <name type="scientific">Rhizophora mucronata</name>
    <name type="common">Asiatic mangrove</name>
    <dbReference type="NCBI Taxonomy" id="61149"/>
    <lineage>
        <taxon>Eukaryota</taxon>
        <taxon>Viridiplantae</taxon>
        <taxon>Streptophyta</taxon>
        <taxon>Embryophyta</taxon>
        <taxon>Tracheophyta</taxon>
        <taxon>Spermatophyta</taxon>
        <taxon>Magnoliopsida</taxon>
        <taxon>eudicotyledons</taxon>
        <taxon>Gunneridae</taxon>
        <taxon>Pentapetalae</taxon>
        <taxon>rosids</taxon>
        <taxon>fabids</taxon>
        <taxon>Malpighiales</taxon>
        <taxon>Rhizophoraceae</taxon>
        <taxon>Rhizophora</taxon>
    </lineage>
</organism>
<evidence type="ECO:0000256" key="1">
    <source>
        <dbReference type="SAM" id="MobiDB-lite"/>
    </source>
</evidence>
<accession>A0A2P2NVH3</accession>
<name>A0A2P2NVH3_RHIMU</name>
<sequence length="33" mass="4049">MLKKRQMFRASQNTRSNDSKSNFKNDFQRKDIQ</sequence>
<proteinExistence type="predicted"/>
<evidence type="ECO:0000313" key="2">
    <source>
        <dbReference type="EMBL" id="MBX46443.1"/>
    </source>
</evidence>
<reference evidence="2" key="1">
    <citation type="submission" date="2018-02" db="EMBL/GenBank/DDBJ databases">
        <title>Rhizophora mucronata_Transcriptome.</title>
        <authorList>
            <person name="Meera S.P."/>
            <person name="Sreeshan A."/>
            <person name="Augustine A."/>
        </authorList>
    </citation>
    <scope>NUCLEOTIDE SEQUENCE</scope>
    <source>
        <tissue evidence="2">Leaf</tissue>
    </source>
</reference>
<feature type="region of interest" description="Disordered" evidence="1">
    <location>
        <begin position="1"/>
        <end position="33"/>
    </location>
</feature>
<dbReference type="AlphaFoldDB" id="A0A2P2NVH3"/>
<dbReference type="EMBL" id="GGEC01065959">
    <property type="protein sequence ID" value="MBX46443.1"/>
    <property type="molecule type" value="Transcribed_RNA"/>
</dbReference>
<protein>
    <submittedName>
        <fullName evidence="2">Uncharacterized protein</fullName>
    </submittedName>
</protein>